<dbReference type="SMART" id="SM00220">
    <property type="entry name" value="S_TKc"/>
    <property type="match status" value="1"/>
</dbReference>
<keyword evidence="2" id="KW-0808">Transferase</keyword>
<protein>
    <submittedName>
        <fullName evidence="10">Protein kinase</fullName>
    </submittedName>
</protein>
<keyword evidence="1" id="KW-0723">Serine/threonine-protein kinase</keyword>
<evidence type="ECO:0000256" key="6">
    <source>
        <dbReference type="PIRSR" id="PIRSR630616-1"/>
    </source>
</evidence>
<dbReference type="SUPFAM" id="SSF56112">
    <property type="entry name" value="Protein kinase-like (PK-like)"/>
    <property type="match status" value="1"/>
</dbReference>
<dbReference type="PROSITE" id="PS00108">
    <property type="entry name" value="PROTEIN_KINASE_ST"/>
    <property type="match status" value="1"/>
</dbReference>
<evidence type="ECO:0000256" key="2">
    <source>
        <dbReference type="ARBA" id="ARBA00022679"/>
    </source>
</evidence>
<dbReference type="EMBL" id="JNBR01000089">
    <property type="protein sequence ID" value="OQR98151.1"/>
    <property type="molecule type" value="Genomic_DNA"/>
</dbReference>
<feature type="binding site" evidence="7">
    <location>
        <position position="179"/>
    </location>
    <ligand>
        <name>ATP</name>
        <dbReference type="ChEBI" id="CHEBI:30616"/>
    </ligand>
</feature>
<dbReference type="GO" id="GO:0004674">
    <property type="term" value="F:protein serine/threonine kinase activity"/>
    <property type="evidence" value="ECO:0007669"/>
    <property type="project" value="UniProtKB-KW"/>
</dbReference>
<evidence type="ECO:0000256" key="7">
    <source>
        <dbReference type="PIRSR" id="PIRSR630616-2"/>
    </source>
</evidence>
<accession>A0A1V9ZJP3</accession>
<dbReference type="InterPro" id="IPR008271">
    <property type="entry name" value="Ser/Thr_kinase_AS"/>
</dbReference>
<dbReference type="InterPro" id="IPR030616">
    <property type="entry name" value="Aur-like"/>
</dbReference>
<keyword evidence="4 10" id="KW-0418">Kinase</keyword>
<evidence type="ECO:0000256" key="5">
    <source>
        <dbReference type="ARBA" id="ARBA00022840"/>
    </source>
</evidence>
<dbReference type="AlphaFoldDB" id="A0A1V9ZJP3"/>
<dbReference type="GO" id="GO:0005524">
    <property type="term" value="F:ATP binding"/>
    <property type="evidence" value="ECO:0007669"/>
    <property type="project" value="UniProtKB-KW"/>
</dbReference>
<evidence type="ECO:0000313" key="10">
    <source>
        <dbReference type="EMBL" id="OQR98151.1"/>
    </source>
</evidence>
<dbReference type="InterPro" id="IPR000719">
    <property type="entry name" value="Prot_kinase_dom"/>
</dbReference>
<evidence type="ECO:0000256" key="4">
    <source>
        <dbReference type="ARBA" id="ARBA00022777"/>
    </source>
</evidence>
<evidence type="ECO:0000256" key="1">
    <source>
        <dbReference type="ARBA" id="ARBA00022527"/>
    </source>
</evidence>
<evidence type="ECO:0000313" key="11">
    <source>
        <dbReference type="Proteomes" id="UP000243579"/>
    </source>
</evidence>
<dbReference type="Proteomes" id="UP000243579">
    <property type="component" value="Unassembled WGS sequence"/>
</dbReference>
<evidence type="ECO:0000259" key="9">
    <source>
        <dbReference type="PROSITE" id="PS50011"/>
    </source>
</evidence>
<sequence length="323" mass="35404">MQLLMDRVLGCFRCCRPPPPPAAPLYTPIERDITFDYDLRDVVGQGKTCSVYRATDRTTGAVVAVKRVATEYLSTPSRLDALTTELSVLSLVKGHKHVLSLVAVYQDAAFVSIVTEYISAGHVFEVFQEQSAVNEHTIRGIVREVVEVLVELHKQGITHRDIKPENLLLDAAGHVRVIDFGIAHLKAQGPMTGLAGTGPYLAPEVFSTTYTAKVDVWALGVTTFVLLTGHLPFEAPFMSQMEDMIRLGQYSLPSGAQLSAPAQSFVASCLLTDAAKRPTAKSLLAHPWLNLNTTLVEYSAPLPQLPCIHAYATRGRCRHQLTR</sequence>
<evidence type="ECO:0000256" key="8">
    <source>
        <dbReference type="PIRSR" id="PIRSR630616-3"/>
    </source>
</evidence>
<gene>
    <name evidence="10" type="ORF">ACHHYP_09004</name>
</gene>
<dbReference type="FunFam" id="1.10.510.10:FF:000571">
    <property type="entry name" value="Maternal embryonic leucine zipper kinase"/>
    <property type="match status" value="1"/>
</dbReference>
<organism evidence="10 11">
    <name type="scientific">Achlya hypogyna</name>
    <name type="common">Oomycete</name>
    <name type="synonym">Protoachlya hypogyna</name>
    <dbReference type="NCBI Taxonomy" id="1202772"/>
    <lineage>
        <taxon>Eukaryota</taxon>
        <taxon>Sar</taxon>
        <taxon>Stramenopiles</taxon>
        <taxon>Oomycota</taxon>
        <taxon>Saprolegniomycetes</taxon>
        <taxon>Saprolegniales</taxon>
        <taxon>Achlyaceae</taxon>
        <taxon>Achlya</taxon>
    </lineage>
</organism>
<feature type="binding site" evidence="7">
    <location>
        <position position="47"/>
    </location>
    <ligand>
        <name>ATP</name>
        <dbReference type="ChEBI" id="CHEBI:30616"/>
    </ligand>
</feature>
<keyword evidence="5 7" id="KW-0067">ATP-binding</keyword>
<feature type="cross-link" description="Glycyl lysine isopeptide (Lys-Gly) (interchain with G-Cter in SUMO2)" evidence="8">
    <location>
        <position position="163"/>
    </location>
</feature>
<dbReference type="STRING" id="1202772.A0A1V9ZJP3"/>
<reference evidence="10 11" key="1">
    <citation type="journal article" date="2014" name="Genome Biol. Evol.">
        <title>The secreted proteins of Achlya hypogyna and Thraustotheca clavata identify the ancestral oomycete secretome and reveal gene acquisitions by horizontal gene transfer.</title>
        <authorList>
            <person name="Misner I."/>
            <person name="Blouin N."/>
            <person name="Leonard G."/>
            <person name="Richards T.A."/>
            <person name="Lane C.E."/>
        </authorList>
    </citation>
    <scope>NUCLEOTIDE SEQUENCE [LARGE SCALE GENOMIC DNA]</scope>
    <source>
        <strain evidence="10 11">ATCC 48635</strain>
    </source>
</reference>
<keyword evidence="11" id="KW-1185">Reference proteome</keyword>
<feature type="binding site" evidence="7">
    <location>
        <begin position="165"/>
        <end position="166"/>
    </location>
    <ligand>
        <name>ATP</name>
        <dbReference type="ChEBI" id="CHEBI:30616"/>
    </ligand>
</feature>
<evidence type="ECO:0000256" key="3">
    <source>
        <dbReference type="ARBA" id="ARBA00022741"/>
    </source>
</evidence>
<keyword evidence="3 7" id="KW-0547">Nucleotide-binding</keyword>
<dbReference type="InterPro" id="IPR011009">
    <property type="entry name" value="Kinase-like_dom_sf"/>
</dbReference>
<dbReference type="PANTHER" id="PTHR24350">
    <property type="entry name" value="SERINE/THREONINE-PROTEIN KINASE IAL-RELATED"/>
    <property type="match status" value="1"/>
</dbReference>
<dbReference type="Pfam" id="PF00069">
    <property type="entry name" value="Pkinase"/>
    <property type="match status" value="1"/>
</dbReference>
<dbReference type="Gene3D" id="1.10.510.10">
    <property type="entry name" value="Transferase(Phosphotransferase) domain 1"/>
    <property type="match status" value="1"/>
</dbReference>
<name>A0A1V9ZJP3_ACHHY</name>
<feature type="binding site" evidence="7">
    <location>
        <position position="66"/>
    </location>
    <ligand>
        <name>ATP</name>
        <dbReference type="ChEBI" id="CHEBI:30616"/>
    </ligand>
</feature>
<comment type="caution">
    <text evidence="10">The sequence shown here is derived from an EMBL/GenBank/DDBJ whole genome shotgun (WGS) entry which is preliminary data.</text>
</comment>
<feature type="active site" description="Proton acceptor" evidence="6">
    <location>
        <position position="161"/>
    </location>
</feature>
<feature type="domain" description="Protein kinase" evidence="9">
    <location>
        <begin position="37"/>
        <end position="289"/>
    </location>
</feature>
<proteinExistence type="predicted"/>
<dbReference type="OrthoDB" id="40902at2759"/>
<dbReference type="PROSITE" id="PS50011">
    <property type="entry name" value="PROTEIN_KINASE_DOM"/>
    <property type="match status" value="1"/>
</dbReference>